<reference evidence="1" key="1">
    <citation type="submission" date="2022-10" db="EMBL/GenBank/DDBJ databases">
        <authorList>
            <person name="Chen Y."/>
            <person name="Dougan E. K."/>
            <person name="Chan C."/>
            <person name="Rhodes N."/>
            <person name="Thang M."/>
        </authorList>
    </citation>
    <scope>NUCLEOTIDE SEQUENCE</scope>
</reference>
<evidence type="ECO:0000313" key="1">
    <source>
        <dbReference type="EMBL" id="CAI3987484.1"/>
    </source>
</evidence>
<dbReference type="AlphaFoldDB" id="A0A9P1FS35"/>
<dbReference type="Proteomes" id="UP001152797">
    <property type="component" value="Unassembled WGS sequence"/>
</dbReference>
<proteinExistence type="predicted"/>
<organism evidence="1">
    <name type="scientific">Cladocopium goreaui</name>
    <dbReference type="NCBI Taxonomy" id="2562237"/>
    <lineage>
        <taxon>Eukaryota</taxon>
        <taxon>Sar</taxon>
        <taxon>Alveolata</taxon>
        <taxon>Dinophyceae</taxon>
        <taxon>Suessiales</taxon>
        <taxon>Symbiodiniaceae</taxon>
        <taxon>Cladocopium</taxon>
    </lineage>
</organism>
<dbReference type="EMBL" id="CAMXCT020001172">
    <property type="protein sequence ID" value="CAL1140859.1"/>
    <property type="molecule type" value="Genomic_DNA"/>
</dbReference>
<protein>
    <submittedName>
        <fullName evidence="1">Uncharacterized protein</fullName>
    </submittedName>
</protein>
<name>A0A9P1FS35_9DINO</name>
<sequence>MDGDLGRAVDGGSGRGCWWLLGHCAASAGTGGRSSAVRCPEASLELVPATFPRQSAFGAVSQAKDIRLALRDLPLPY</sequence>
<keyword evidence="3" id="KW-1185">Reference proteome</keyword>
<comment type="caution">
    <text evidence="1">The sequence shown here is derived from an EMBL/GenBank/DDBJ whole genome shotgun (WGS) entry which is preliminary data.</text>
</comment>
<dbReference type="EMBL" id="CAMXCT010001172">
    <property type="protein sequence ID" value="CAI3987484.1"/>
    <property type="molecule type" value="Genomic_DNA"/>
</dbReference>
<reference evidence="2 3" key="2">
    <citation type="submission" date="2024-05" db="EMBL/GenBank/DDBJ databases">
        <authorList>
            <person name="Chen Y."/>
            <person name="Shah S."/>
            <person name="Dougan E. K."/>
            <person name="Thang M."/>
            <person name="Chan C."/>
        </authorList>
    </citation>
    <scope>NUCLEOTIDE SEQUENCE [LARGE SCALE GENOMIC DNA]</scope>
</reference>
<evidence type="ECO:0000313" key="2">
    <source>
        <dbReference type="EMBL" id="CAL4774796.1"/>
    </source>
</evidence>
<evidence type="ECO:0000313" key="3">
    <source>
        <dbReference type="Proteomes" id="UP001152797"/>
    </source>
</evidence>
<accession>A0A9P1FS35</accession>
<gene>
    <name evidence="1" type="ORF">C1SCF055_LOCUS14752</name>
</gene>
<dbReference type="EMBL" id="CAMXCT030001172">
    <property type="protein sequence ID" value="CAL4774796.1"/>
    <property type="molecule type" value="Genomic_DNA"/>
</dbReference>